<dbReference type="Gene3D" id="3.30.70.330">
    <property type="match status" value="1"/>
</dbReference>
<organism evidence="3 4">
    <name type="scientific">Liquidambar formosana</name>
    <name type="common">Formosan gum</name>
    <dbReference type="NCBI Taxonomy" id="63359"/>
    <lineage>
        <taxon>Eukaryota</taxon>
        <taxon>Viridiplantae</taxon>
        <taxon>Streptophyta</taxon>
        <taxon>Embryophyta</taxon>
        <taxon>Tracheophyta</taxon>
        <taxon>Spermatophyta</taxon>
        <taxon>Magnoliopsida</taxon>
        <taxon>eudicotyledons</taxon>
        <taxon>Gunneridae</taxon>
        <taxon>Pentapetalae</taxon>
        <taxon>Saxifragales</taxon>
        <taxon>Altingiaceae</taxon>
        <taxon>Liquidambar</taxon>
    </lineage>
</organism>
<sequence>MVGYWRGRSSSRQGRSSRFYRRSLQKQSDVGWEKCCVTLFVDNLPDRMENRWLRNMFKWYGDIADVFVPWKKRFGSSSRYGFVRFYKDRDAELAIQNVMEHGVVTKGY</sequence>
<keyword evidence="4" id="KW-1185">Reference proteome</keyword>
<dbReference type="Proteomes" id="UP001415857">
    <property type="component" value="Unassembled WGS sequence"/>
</dbReference>
<dbReference type="InterPro" id="IPR035979">
    <property type="entry name" value="RBD_domain_sf"/>
</dbReference>
<dbReference type="Pfam" id="PF00076">
    <property type="entry name" value="RRM_1"/>
    <property type="match status" value="1"/>
</dbReference>
<evidence type="ECO:0000313" key="3">
    <source>
        <dbReference type="EMBL" id="KAK9273614.1"/>
    </source>
</evidence>
<reference evidence="3 4" key="1">
    <citation type="journal article" date="2024" name="Plant J.">
        <title>Genome sequences and population genomics reveal climatic adaptation and genomic divergence between two closely related sweetgum species.</title>
        <authorList>
            <person name="Xu W.Q."/>
            <person name="Ren C.Q."/>
            <person name="Zhang X.Y."/>
            <person name="Comes H.P."/>
            <person name="Liu X.H."/>
            <person name="Li Y.G."/>
            <person name="Kettle C.J."/>
            <person name="Jalonen R."/>
            <person name="Gaisberger H."/>
            <person name="Ma Y.Z."/>
            <person name="Qiu Y.X."/>
        </authorList>
    </citation>
    <scope>NUCLEOTIDE SEQUENCE [LARGE SCALE GENOMIC DNA]</scope>
    <source>
        <strain evidence="3">Hangzhou</strain>
    </source>
</reference>
<dbReference type="EMBL" id="JBBPBK010000012">
    <property type="protein sequence ID" value="KAK9273614.1"/>
    <property type="molecule type" value="Genomic_DNA"/>
</dbReference>
<gene>
    <name evidence="3" type="ORF">L1049_018424</name>
</gene>
<dbReference type="PROSITE" id="PS50102">
    <property type="entry name" value="RRM"/>
    <property type="match status" value="1"/>
</dbReference>
<dbReference type="InterPro" id="IPR000504">
    <property type="entry name" value="RRM_dom"/>
</dbReference>
<dbReference type="SMART" id="SM00360">
    <property type="entry name" value="RRM"/>
    <property type="match status" value="1"/>
</dbReference>
<dbReference type="SUPFAM" id="SSF54928">
    <property type="entry name" value="RNA-binding domain, RBD"/>
    <property type="match status" value="1"/>
</dbReference>
<dbReference type="AlphaFoldDB" id="A0AAP0RA31"/>
<proteinExistence type="predicted"/>
<feature type="domain" description="RRM" evidence="2">
    <location>
        <begin position="37"/>
        <end position="108"/>
    </location>
</feature>
<comment type="caution">
    <text evidence="3">The sequence shown here is derived from an EMBL/GenBank/DDBJ whole genome shotgun (WGS) entry which is preliminary data.</text>
</comment>
<keyword evidence="1" id="KW-0694">RNA-binding</keyword>
<dbReference type="InterPro" id="IPR012677">
    <property type="entry name" value="Nucleotide-bd_a/b_plait_sf"/>
</dbReference>
<protein>
    <recommendedName>
        <fullName evidence="2">RRM domain-containing protein</fullName>
    </recommendedName>
</protein>
<accession>A0AAP0RA31</accession>
<evidence type="ECO:0000256" key="1">
    <source>
        <dbReference type="PROSITE-ProRule" id="PRU00176"/>
    </source>
</evidence>
<dbReference type="GO" id="GO:0003723">
    <property type="term" value="F:RNA binding"/>
    <property type="evidence" value="ECO:0007669"/>
    <property type="project" value="UniProtKB-UniRule"/>
</dbReference>
<evidence type="ECO:0000313" key="4">
    <source>
        <dbReference type="Proteomes" id="UP001415857"/>
    </source>
</evidence>
<evidence type="ECO:0000259" key="2">
    <source>
        <dbReference type="PROSITE" id="PS50102"/>
    </source>
</evidence>
<name>A0AAP0RA31_LIQFO</name>